<evidence type="ECO:0000313" key="3">
    <source>
        <dbReference type="Proteomes" id="UP000886523"/>
    </source>
</evidence>
<keyword evidence="1" id="KW-1133">Transmembrane helix</keyword>
<dbReference type="EMBL" id="MU129191">
    <property type="protein sequence ID" value="KAF9504830.1"/>
    <property type="molecule type" value="Genomic_DNA"/>
</dbReference>
<gene>
    <name evidence="2" type="ORF">BS47DRAFT_1354712</name>
</gene>
<keyword evidence="1" id="KW-0812">Transmembrane</keyword>
<feature type="transmembrane region" description="Helical" evidence="1">
    <location>
        <begin position="42"/>
        <end position="60"/>
    </location>
</feature>
<accession>A0A9P6AF89</accession>
<organism evidence="2 3">
    <name type="scientific">Hydnum rufescens UP504</name>
    <dbReference type="NCBI Taxonomy" id="1448309"/>
    <lineage>
        <taxon>Eukaryota</taxon>
        <taxon>Fungi</taxon>
        <taxon>Dikarya</taxon>
        <taxon>Basidiomycota</taxon>
        <taxon>Agaricomycotina</taxon>
        <taxon>Agaricomycetes</taxon>
        <taxon>Cantharellales</taxon>
        <taxon>Hydnaceae</taxon>
        <taxon>Hydnum</taxon>
    </lineage>
</organism>
<evidence type="ECO:0000256" key="1">
    <source>
        <dbReference type="SAM" id="Phobius"/>
    </source>
</evidence>
<sequence length="64" mass="7552">RCTKRGSHWIPASFQSLDSCKDQMNLEYGKRHNGQNKHISQTFVYIPASYIYFTVLIWSAQHVY</sequence>
<reference evidence="2" key="1">
    <citation type="journal article" date="2020" name="Nat. Commun.">
        <title>Large-scale genome sequencing of mycorrhizal fungi provides insights into the early evolution of symbiotic traits.</title>
        <authorList>
            <person name="Miyauchi S."/>
            <person name="Kiss E."/>
            <person name="Kuo A."/>
            <person name="Drula E."/>
            <person name="Kohler A."/>
            <person name="Sanchez-Garcia M."/>
            <person name="Morin E."/>
            <person name="Andreopoulos B."/>
            <person name="Barry K.W."/>
            <person name="Bonito G."/>
            <person name="Buee M."/>
            <person name="Carver A."/>
            <person name="Chen C."/>
            <person name="Cichocki N."/>
            <person name="Clum A."/>
            <person name="Culley D."/>
            <person name="Crous P.W."/>
            <person name="Fauchery L."/>
            <person name="Girlanda M."/>
            <person name="Hayes R.D."/>
            <person name="Keri Z."/>
            <person name="LaButti K."/>
            <person name="Lipzen A."/>
            <person name="Lombard V."/>
            <person name="Magnuson J."/>
            <person name="Maillard F."/>
            <person name="Murat C."/>
            <person name="Nolan M."/>
            <person name="Ohm R.A."/>
            <person name="Pangilinan J."/>
            <person name="Pereira M.F."/>
            <person name="Perotto S."/>
            <person name="Peter M."/>
            <person name="Pfister S."/>
            <person name="Riley R."/>
            <person name="Sitrit Y."/>
            <person name="Stielow J.B."/>
            <person name="Szollosi G."/>
            <person name="Zifcakova L."/>
            <person name="Stursova M."/>
            <person name="Spatafora J.W."/>
            <person name="Tedersoo L."/>
            <person name="Vaario L.M."/>
            <person name="Yamada A."/>
            <person name="Yan M."/>
            <person name="Wang P."/>
            <person name="Xu J."/>
            <person name="Bruns T."/>
            <person name="Baldrian P."/>
            <person name="Vilgalys R."/>
            <person name="Dunand C."/>
            <person name="Henrissat B."/>
            <person name="Grigoriev I.V."/>
            <person name="Hibbett D."/>
            <person name="Nagy L.G."/>
            <person name="Martin F.M."/>
        </authorList>
    </citation>
    <scope>NUCLEOTIDE SEQUENCE</scope>
    <source>
        <strain evidence="2">UP504</strain>
    </source>
</reference>
<proteinExistence type="predicted"/>
<comment type="caution">
    <text evidence="2">The sequence shown here is derived from an EMBL/GenBank/DDBJ whole genome shotgun (WGS) entry which is preliminary data.</text>
</comment>
<keyword evidence="3" id="KW-1185">Reference proteome</keyword>
<dbReference type="AlphaFoldDB" id="A0A9P6AF89"/>
<protein>
    <submittedName>
        <fullName evidence="2">Uncharacterized protein</fullName>
    </submittedName>
</protein>
<evidence type="ECO:0000313" key="2">
    <source>
        <dbReference type="EMBL" id="KAF9504830.1"/>
    </source>
</evidence>
<feature type="non-terminal residue" evidence="2">
    <location>
        <position position="1"/>
    </location>
</feature>
<name>A0A9P6AF89_9AGAM</name>
<keyword evidence="1" id="KW-0472">Membrane</keyword>
<dbReference type="Proteomes" id="UP000886523">
    <property type="component" value="Unassembled WGS sequence"/>
</dbReference>